<dbReference type="Proteomes" id="UP000735302">
    <property type="component" value="Unassembled WGS sequence"/>
</dbReference>
<gene>
    <name evidence="1" type="ORF">PoB_002737700</name>
</gene>
<evidence type="ECO:0000313" key="1">
    <source>
        <dbReference type="EMBL" id="GFO00872.1"/>
    </source>
</evidence>
<reference evidence="1 2" key="1">
    <citation type="journal article" date="2021" name="Elife">
        <title>Chloroplast acquisition without the gene transfer in kleptoplastic sea slugs, Plakobranchus ocellatus.</title>
        <authorList>
            <person name="Maeda T."/>
            <person name="Takahashi S."/>
            <person name="Yoshida T."/>
            <person name="Shimamura S."/>
            <person name="Takaki Y."/>
            <person name="Nagai Y."/>
            <person name="Toyoda A."/>
            <person name="Suzuki Y."/>
            <person name="Arimoto A."/>
            <person name="Ishii H."/>
            <person name="Satoh N."/>
            <person name="Nishiyama T."/>
            <person name="Hasebe M."/>
            <person name="Maruyama T."/>
            <person name="Minagawa J."/>
            <person name="Obokata J."/>
            <person name="Shigenobu S."/>
        </authorList>
    </citation>
    <scope>NUCLEOTIDE SEQUENCE [LARGE SCALE GENOMIC DNA]</scope>
</reference>
<keyword evidence="2" id="KW-1185">Reference proteome</keyword>
<evidence type="ECO:0000313" key="2">
    <source>
        <dbReference type="Proteomes" id="UP000735302"/>
    </source>
</evidence>
<protein>
    <recommendedName>
        <fullName evidence="3">HTH psq-type domain-containing protein</fullName>
    </recommendedName>
</protein>
<evidence type="ECO:0008006" key="3">
    <source>
        <dbReference type="Google" id="ProtNLM"/>
    </source>
</evidence>
<accession>A0AAV4A1U2</accession>
<organism evidence="1 2">
    <name type="scientific">Plakobranchus ocellatus</name>
    <dbReference type="NCBI Taxonomy" id="259542"/>
    <lineage>
        <taxon>Eukaryota</taxon>
        <taxon>Metazoa</taxon>
        <taxon>Spiralia</taxon>
        <taxon>Lophotrochozoa</taxon>
        <taxon>Mollusca</taxon>
        <taxon>Gastropoda</taxon>
        <taxon>Heterobranchia</taxon>
        <taxon>Euthyneura</taxon>
        <taxon>Panpulmonata</taxon>
        <taxon>Sacoglossa</taxon>
        <taxon>Placobranchoidea</taxon>
        <taxon>Plakobranchidae</taxon>
        <taxon>Plakobranchus</taxon>
    </lineage>
</organism>
<proteinExistence type="predicted"/>
<dbReference type="EMBL" id="BLXT01003156">
    <property type="protein sequence ID" value="GFO00872.1"/>
    <property type="molecule type" value="Genomic_DNA"/>
</dbReference>
<comment type="caution">
    <text evidence="1">The sequence shown here is derived from an EMBL/GenBank/DDBJ whole genome shotgun (WGS) entry which is preliminary data.</text>
</comment>
<sequence>MVIKVRLMVRMTNGQANGITMVRAYKEKNERAENVTPAAALAAMRRMKNDGLSLRDAGDELGINYRTLASHVTFGALTRLLSTLSKPQKESYLERVETKRGTFVTVTDTISASGNTVPPFFVFPCVHSRIFYWNKLPEAVVALVFAADGYKKTAFNCV</sequence>
<dbReference type="AlphaFoldDB" id="A0AAV4A1U2"/>
<name>A0AAV4A1U2_9GAST</name>